<evidence type="ECO:0000313" key="1">
    <source>
        <dbReference type="EMBL" id="SSX29309.1"/>
    </source>
</evidence>
<organism evidence="1">
    <name type="scientific">Culicoides sonorensis</name>
    <name type="common">Biting midge</name>
    <dbReference type="NCBI Taxonomy" id="179676"/>
    <lineage>
        <taxon>Eukaryota</taxon>
        <taxon>Metazoa</taxon>
        <taxon>Ecdysozoa</taxon>
        <taxon>Arthropoda</taxon>
        <taxon>Hexapoda</taxon>
        <taxon>Insecta</taxon>
        <taxon>Pterygota</taxon>
        <taxon>Neoptera</taxon>
        <taxon>Endopterygota</taxon>
        <taxon>Diptera</taxon>
        <taxon>Nematocera</taxon>
        <taxon>Chironomoidea</taxon>
        <taxon>Ceratopogonidae</taxon>
        <taxon>Ceratopogoninae</taxon>
        <taxon>Culicoides</taxon>
        <taxon>Monoculicoides</taxon>
    </lineage>
</organism>
<reference evidence="1" key="1">
    <citation type="submission" date="2018-07" db="EMBL/GenBank/DDBJ databases">
        <authorList>
            <person name="Quirk P.G."/>
            <person name="Krulwich T.A."/>
        </authorList>
    </citation>
    <scope>NUCLEOTIDE SEQUENCE</scope>
</reference>
<name>A0A336MK00_CULSO</name>
<accession>A0A336MK00</accession>
<gene>
    <name evidence="1" type="primary">CSON001124</name>
</gene>
<dbReference type="VEuPathDB" id="VectorBase:CSON001124"/>
<sequence>MVNKRLSSHERNALSEKLHSFIRKIEEAFSHVKVSLNITERLELARKLLAETHMEIQEAGEKHHPVEEISEAALLEDFSPYETI</sequence>
<dbReference type="EMBL" id="UFQT01001174">
    <property type="protein sequence ID" value="SSX29309.1"/>
    <property type="molecule type" value="Genomic_DNA"/>
</dbReference>
<protein>
    <submittedName>
        <fullName evidence="1">CSON001124 protein</fullName>
    </submittedName>
</protein>
<proteinExistence type="predicted"/>
<dbReference type="AlphaFoldDB" id="A0A336MK00"/>